<dbReference type="InParanoid" id="A0A1I5E8R0"/>
<dbReference type="AlphaFoldDB" id="A0A1I5E8R0"/>
<keyword evidence="2" id="KW-1133">Transmembrane helix</keyword>
<feature type="compositionally biased region" description="Gly residues" evidence="1">
    <location>
        <begin position="69"/>
        <end position="92"/>
    </location>
</feature>
<keyword evidence="2" id="KW-0472">Membrane</keyword>
<evidence type="ECO:0000256" key="2">
    <source>
        <dbReference type="SAM" id="Phobius"/>
    </source>
</evidence>
<dbReference type="Proteomes" id="UP000183413">
    <property type="component" value="Unassembled WGS sequence"/>
</dbReference>
<gene>
    <name evidence="3" type="ORF">SAMN04489713_10417</name>
</gene>
<protein>
    <submittedName>
        <fullName evidence="3">Uncharacterized protein</fullName>
    </submittedName>
</protein>
<dbReference type="STRING" id="1993.SAMN04489713_10417"/>
<dbReference type="RefSeq" id="WP_075020983.1">
    <property type="nucleotide sequence ID" value="NZ_FOVH01000004.1"/>
</dbReference>
<feature type="transmembrane region" description="Helical" evidence="2">
    <location>
        <begin position="7"/>
        <end position="28"/>
    </location>
</feature>
<dbReference type="EMBL" id="FOVH01000004">
    <property type="protein sequence ID" value="SFO07837.1"/>
    <property type="molecule type" value="Genomic_DNA"/>
</dbReference>
<accession>A0A1I5E8R0</accession>
<organism evidence="3 4">
    <name type="scientific">Actinomadura madurae</name>
    <dbReference type="NCBI Taxonomy" id="1993"/>
    <lineage>
        <taxon>Bacteria</taxon>
        <taxon>Bacillati</taxon>
        <taxon>Actinomycetota</taxon>
        <taxon>Actinomycetes</taxon>
        <taxon>Streptosporangiales</taxon>
        <taxon>Thermomonosporaceae</taxon>
        <taxon>Actinomadura</taxon>
    </lineage>
</organism>
<name>A0A1I5E8R0_9ACTN</name>
<evidence type="ECO:0000313" key="4">
    <source>
        <dbReference type="Proteomes" id="UP000183413"/>
    </source>
</evidence>
<feature type="region of interest" description="Disordered" evidence="1">
    <location>
        <begin position="35"/>
        <end position="110"/>
    </location>
</feature>
<keyword evidence="2" id="KW-0812">Transmembrane</keyword>
<sequence>MKRRTDRAIAISAVTAVAVVPTAILMVVKVGGDGPKDGGAPPPAANMAQRDPANPNGSASGTVTPGAPGAPGSGTGAGARPGTPGSGGGGAAHGLPTAPPQPGPSLNSFTRKTDMKVTIGSDGDYRHATETATFTLYPKFAMNAVGVTRAMRGGELSKITQKVIVQGNVLKGFDGQKWTRSTLTAAQLGTLQSGSDPRQFTFMIGTLPGMTASGPDASGNTRFTAQALMGSVYALLPRDAAAEMRKWVPDSAGCGLDLWADSKARPTTIALNAQAPGAALTGSMSFGSYR</sequence>
<evidence type="ECO:0000256" key="1">
    <source>
        <dbReference type="SAM" id="MobiDB-lite"/>
    </source>
</evidence>
<reference evidence="3 4" key="1">
    <citation type="submission" date="2016-10" db="EMBL/GenBank/DDBJ databases">
        <authorList>
            <person name="de Groot N.N."/>
        </authorList>
    </citation>
    <scope>NUCLEOTIDE SEQUENCE [LARGE SCALE GENOMIC DNA]</scope>
    <source>
        <strain evidence="3 4">DSM 43067</strain>
    </source>
</reference>
<proteinExistence type="predicted"/>
<evidence type="ECO:0000313" key="3">
    <source>
        <dbReference type="EMBL" id="SFO07837.1"/>
    </source>
</evidence>
<keyword evidence="4" id="KW-1185">Reference proteome</keyword>